<evidence type="ECO:0000256" key="7">
    <source>
        <dbReference type="RuleBase" id="RU363034"/>
    </source>
</evidence>
<dbReference type="InterPro" id="IPR001254">
    <property type="entry name" value="Trypsin_dom"/>
</dbReference>
<feature type="domain" description="Peptidase S1" evidence="9">
    <location>
        <begin position="35"/>
        <end position="268"/>
    </location>
</feature>
<dbReference type="InterPro" id="IPR043504">
    <property type="entry name" value="Peptidase_S1_PA_chymotrypsin"/>
</dbReference>
<dbReference type="EMBL" id="CM012444">
    <property type="protein sequence ID" value="RVE69987.1"/>
    <property type="molecule type" value="Genomic_DNA"/>
</dbReference>
<feature type="signal peptide" evidence="8">
    <location>
        <begin position="1"/>
        <end position="21"/>
    </location>
</feature>
<evidence type="ECO:0000256" key="8">
    <source>
        <dbReference type="SAM" id="SignalP"/>
    </source>
</evidence>
<keyword evidence="5" id="KW-1015">Disulfide bond</keyword>
<sequence length="595" mass="62817">MAVKVILTAAVLTLLTQESLSQLDVCGQAKLNTRIVGGQNALEGFWPWQVSLQTTSGHFCGGSLINNQWVLTAAHCVPSGDLVGAKVLLGLQSLQGSNPNSVTRTVSKSINHPSYNSVTVENDIALLQLDTSVTFTDYISPVCLASTGSTFYSGVNTWVTGWGNIGSGNPLPSPQNLQEVQVPIVGNRQCKCSYGASSITDNMLCAGYLEGGKDSCQGDSGGPLVIKQNGRWIQAGVVSFGKGCAEPNFPGVYATVSQYQTWINTQITSNQPGFIVFTSTGTDSDLSVSCSDVPPIVTAATTTTTTTASTTTKPAVGICGYAPQNSRILGVSSVTTDGQWPWMASLQKNGQHVCGGTLVSFSAVLSNANCFSSSPVASDWTVVLGRLRQNGSNLFEVSLKVTNITLSNQTGSNVAVLQLSTAPVLNNYIQPICLDDGKTIQEGASCWATGWSSGQGGEEILMQQFQTSVLNCGNASTSGSICTDLFTLEQGDSGGPLMCKLDGYWYQTAVLSYVNSASRAKRATTTMVFDKLTNYQDFLLRTVGTFLTPTSTNTNTSTTNTTTAAASSAREGTPFSFSFHLLILSLCLLFFSQNS</sequence>
<evidence type="ECO:0000259" key="9">
    <source>
        <dbReference type="PROSITE" id="PS50240"/>
    </source>
</evidence>
<evidence type="ECO:0000256" key="2">
    <source>
        <dbReference type="ARBA" id="ARBA00022729"/>
    </source>
</evidence>
<dbReference type="PRINTS" id="PR00722">
    <property type="entry name" value="CHYMOTRYPSIN"/>
</dbReference>
<proteinExistence type="predicted"/>
<evidence type="ECO:0000256" key="4">
    <source>
        <dbReference type="ARBA" id="ARBA00022825"/>
    </source>
</evidence>
<keyword evidence="2 8" id="KW-0732">Signal</keyword>
<dbReference type="GO" id="GO:0004252">
    <property type="term" value="F:serine-type endopeptidase activity"/>
    <property type="evidence" value="ECO:0007669"/>
    <property type="project" value="InterPro"/>
</dbReference>
<feature type="domain" description="Peptidase S1" evidence="9">
    <location>
        <begin position="328"/>
        <end position="544"/>
    </location>
</feature>
<dbReference type="Gene3D" id="2.40.10.10">
    <property type="entry name" value="Trypsin-like serine proteases"/>
    <property type="match status" value="2"/>
</dbReference>
<keyword evidence="1 7" id="KW-0645">Protease</keyword>
<name>A0A437D5J9_ORYJA</name>
<dbReference type="PROSITE" id="PS50240">
    <property type="entry name" value="TRYPSIN_DOM"/>
    <property type="match status" value="2"/>
</dbReference>
<keyword evidence="11" id="KW-1185">Reference proteome</keyword>
<dbReference type="FunFam" id="2.40.10.10:FF:000057">
    <property type="entry name" value="Zgc:100868"/>
    <property type="match status" value="1"/>
</dbReference>
<dbReference type="InterPro" id="IPR001314">
    <property type="entry name" value="Peptidase_S1A"/>
</dbReference>
<keyword evidence="4 7" id="KW-0720">Serine protease</keyword>
<evidence type="ECO:0000256" key="3">
    <source>
        <dbReference type="ARBA" id="ARBA00022801"/>
    </source>
</evidence>
<organism evidence="10 11">
    <name type="scientific">Oryzias javanicus</name>
    <name type="common">Javanese ricefish</name>
    <name type="synonym">Aplocheilus javanicus</name>
    <dbReference type="NCBI Taxonomy" id="123683"/>
    <lineage>
        <taxon>Eukaryota</taxon>
        <taxon>Metazoa</taxon>
        <taxon>Chordata</taxon>
        <taxon>Craniata</taxon>
        <taxon>Vertebrata</taxon>
        <taxon>Euteleostomi</taxon>
        <taxon>Actinopterygii</taxon>
        <taxon>Neopterygii</taxon>
        <taxon>Teleostei</taxon>
        <taxon>Neoteleostei</taxon>
        <taxon>Acanthomorphata</taxon>
        <taxon>Ovalentaria</taxon>
        <taxon>Atherinomorphae</taxon>
        <taxon>Beloniformes</taxon>
        <taxon>Adrianichthyidae</taxon>
        <taxon>Oryziinae</taxon>
        <taxon>Oryzias</taxon>
    </lineage>
</organism>
<dbReference type="PROSITE" id="PS00134">
    <property type="entry name" value="TRYPSIN_HIS"/>
    <property type="match status" value="1"/>
</dbReference>
<dbReference type="CDD" id="cd00190">
    <property type="entry name" value="Tryp_SPc"/>
    <property type="match status" value="2"/>
</dbReference>
<dbReference type="OrthoDB" id="10002959at2759"/>
<dbReference type="GO" id="GO:0006508">
    <property type="term" value="P:proteolysis"/>
    <property type="evidence" value="ECO:0007669"/>
    <property type="project" value="UniProtKB-KW"/>
</dbReference>
<dbReference type="PANTHER" id="PTHR24253">
    <property type="entry name" value="TRANSMEMBRANE PROTEASE SERINE"/>
    <property type="match status" value="1"/>
</dbReference>
<protein>
    <recommendedName>
        <fullName evidence="9">Peptidase S1 domain-containing protein</fullName>
    </recommendedName>
</protein>
<dbReference type="PANTHER" id="PTHR24253:SF144">
    <property type="entry name" value="CHYMOTRYPSIN-LIKE PROTEASE CTRL-1-RELATED"/>
    <property type="match status" value="1"/>
</dbReference>
<dbReference type="SMART" id="SM00020">
    <property type="entry name" value="Tryp_SPc"/>
    <property type="match status" value="2"/>
</dbReference>
<dbReference type="AlphaFoldDB" id="A0A437D5J9"/>
<gene>
    <name evidence="10" type="ORF">OJAV_G00083090</name>
</gene>
<evidence type="ECO:0000313" key="11">
    <source>
        <dbReference type="Proteomes" id="UP000283210"/>
    </source>
</evidence>
<evidence type="ECO:0000256" key="5">
    <source>
        <dbReference type="ARBA" id="ARBA00023157"/>
    </source>
</evidence>
<dbReference type="InterPro" id="IPR033116">
    <property type="entry name" value="TRYPSIN_SER"/>
</dbReference>
<accession>A0A437D5J9</accession>
<reference evidence="10 11" key="2">
    <citation type="submission" date="2019-01" db="EMBL/GenBank/DDBJ databases">
        <title>A chromosome length genome reference of the Java medaka (oryzias javanicus).</title>
        <authorList>
            <person name="Herpin A."/>
            <person name="Takehana Y."/>
            <person name="Naruse K."/>
            <person name="Ansai S."/>
            <person name="Kawaguchi M."/>
        </authorList>
    </citation>
    <scope>NUCLEOTIDE SEQUENCE [LARGE SCALE GENOMIC DNA]</scope>
    <source>
        <strain evidence="10">RS831</strain>
        <tissue evidence="10">Whole body</tissue>
    </source>
</reference>
<dbReference type="InterPro" id="IPR009003">
    <property type="entry name" value="Peptidase_S1_PA"/>
</dbReference>
<dbReference type="InterPro" id="IPR018114">
    <property type="entry name" value="TRYPSIN_HIS"/>
</dbReference>
<keyword evidence="3 7" id="KW-0378">Hydrolase</keyword>
<evidence type="ECO:0000256" key="1">
    <source>
        <dbReference type="ARBA" id="ARBA00022670"/>
    </source>
</evidence>
<reference evidence="10 11" key="1">
    <citation type="submission" date="2018-11" db="EMBL/GenBank/DDBJ databases">
        <authorList>
            <person name="Lopez-Roques C."/>
            <person name="Donnadieu C."/>
            <person name="Bouchez O."/>
            <person name="Klopp C."/>
            <person name="Cabau C."/>
            <person name="Zahm M."/>
        </authorList>
    </citation>
    <scope>NUCLEOTIDE SEQUENCE [LARGE SCALE GENOMIC DNA]</scope>
    <source>
        <strain evidence="10">RS831</strain>
        <tissue evidence="10">Whole body</tissue>
    </source>
</reference>
<evidence type="ECO:0000313" key="10">
    <source>
        <dbReference type="EMBL" id="RVE69987.1"/>
    </source>
</evidence>
<dbReference type="SUPFAM" id="SSF50494">
    <property type="entry name" value="Trypsin-like serine proteases"/>
    <property type="match status" value="2"/>
</dbReference>
<feature type="chain" id="PRO_5018979788" description="Peptidase S1 domain-containing protein" evidence="8">
    <location>
        <begin position="22"/>
        <end position="595"/>
    </location>
</feature>
<dbReference type="Proteomes" id="UP000283210">
    <property type="component" value="Chromosome 8"/>
</dbReference>
<dbReference type="Pfam" id="PF00089">
    <property type="entry name" value="Trypsin"/>
    <property type="match status" value="2"/>
</dbReference>
<evidence type="ECO:0000256" key="6">
    <source>
        <dbReference type="ARBA" id="ARBA00023180"/>
    </source>
</evidence>
<keyword evidence="6" id="KW-0325">Glycoprotein</keyword>
<dbReference type="PROSITE" id="PS00135">
    <property type="entry name" value="TRYPSIN_SER"/>
    <property type="match status" value="1"/>
</dbReference>